<evidence type="ECO:0000313" key="3">
    <source>
        <dbReference type="Proteomes" id="UP000250079"/>
    </source>
</evidence>
<sequence>MNQPQDIATLSSHRTPIDTVPMGASFVSTLRRYFSVIAGGNLVWEFAHMPLYTLWNTGTTGEIVFAAVHCTGGDVLIAMSALMLSLLMFGAGWPLTRSAVYRVVGFTMVIGVGYTVFSEWLNIVVREAWAYSELMPIVPVIDAGLSPLLQWIVIPGLAFAWALRPFRQPRAK</sequence>
<name>A0A2Z2NTJ6_9GAMM</name>
<proteinExistence type="predicted"/>
<dbReference type="EMBL" id="CP018632">
    <property type="protein sequence ID" value="ASJ73371.1"/>
    <property type="molecule type" value="Genomic_DNA"/>
</dbReference>
<reference evidence="2 3" key="1">
    <citation type="submission" date="2016-12" db="EMBL/GenBank/DDBJ databases">
        <authorList>
            <person name="Song W.-J."/>
            <person name="Kurnit D.M."/>
        </authorList>
    </citation>
    <scope>NUCLEOTIDE SEQUENCE [LARGE SCALE GENOMIC DNA]</scope>
    <source>
        <strain evidence="2 3">IMCC3135</strain>
    </source>
</reference>
<keyword evidence="1" id="KW-0472">Membrane</keyword>
<dbReference type="KEGG" id="gai:IMCC3135_16445"/>
<organism evidence="2 3">
    <name type="scientific">Granulosicoccus antarcticus IMCC3135</name>
    <dbReference type="NCBI Taxonomy" id="1192854"/>
    <lineage>
        <taxon>Bacteria</taxon>
        <taxon>Pseudomonadati</taxon>
        <taxon>Pseudomonadota</taxon>
        <taxon>Gammaproteobacteria</taxon>
        <taxon>Chromatiales</taxon>
        <taxon>Granulosicoccaceae</taxon>
        <taxon>Granulosicoccus</taxon>
    </lineage>
</organism>
<keyword evidence="1" id="KW-0812">Transmembrane</keyword>
<keyword evidence="3" id="KW-1185">Reference proteome</keyword>
<keyword evidence="1" id="KW-1133">Transmembrane helix</keyword>
<evidence type="ECO:0000256" key="1">
    <source>
        <dbReference type="SAM" id="Phobius"/>
    </source>
</evidence>
<accession>A0A2Z2NTJ6</accession>
<evidence type="ECO:0000313" key="2">
    <source>
        <dbReference type="EMBL" id="ASJ73371.1"/>
    </source>
</evidence>
<dbReference type="Proteomes" id="UP000250079">
    <property type="component" value="Chromosome"/>
</dbReference>
<dbReference type="RefSeq" id="WP_236994794.1">
    <property type="nucleotide sequence ID" value="NZ_CP018632.1"/>
</dbReference>
<protein>
    <submittedName>
        <fullName evidence="2">Uncharacterized protein</fullName>
    </submittedName>
</protein>
<feature type="transmembrane region" description="Helical" evidence="1">
    <location>
        <begin position="63"/>
        <end position="87"/>
    </location>
</feature>
<feature type="transmembrane region" description="Helical" evidence="1">
    <location>
        <begin position="99"/>
        <end position="117"/>
    </location>
</feature>
<dbReference type="AlphaFoldDB" id="A0A2Z2NTJ6"/>
<feature type="transmembrane region" description="Helical" evidence="1">
    <location>
        <begin position="137"/>
        <end position="163"/>
    </location>
</feature>
<gene>
    <name evidence="2" type="ORF">IMCC3135_16445</name>
</gene>